<feature type="region of interest" description="Disordered" evidence="1">
    <location>
        <begin position="51"/>
        <end position="87"/>
    </location>
</feature>
<dbReference type="SUPFAM" id="SSF54001">
    <property type="entry name" value="Cysteine proteinases"/>
    <property type="match status" value="1"/>
</dbReference>
<dbReference type="VEuPathDB" id="MicrosporidiaDB:NEDG_00649"/>
<feature type="compositionally biased region" description="Basic and acidic residues" evidence="1">
    <location>
        <begin position="175"/>
        <end position="186"/>
    </location>
</feature>
<comment type="caution">
    <text evidence="3">The sequence shown here is derived from an EMBL/GenBank/DDBJ whole genome shotgun (WGS) entry which is preliminary data.</text>
</comment>
<evidence type="ECO:0000256" key="1">
    <source>
        <dbReference type="SAM" id="MobiDB-lite"/>
    </source>
</evidence>
<dbReference type="EMBL" id="LTDL01000040">
    <property type="protein sequence ID" value="OAG29516.1"/>
    <property type="molecule type" value="Genomic_DNA"/>
</dbReference>
<dbReference type="Proteomes" id="UP000185944">
    <property type="component" value="Unassembled WGS sequence"/>
</dbReference>
<dbReference type="Gene3D" id="3.90.70.10">
    <property type="entry name" value="Cysteine proteinases"/>
    <property type="match status" value="1"/>
</dbReference>
<dbReference type="GO" id="GO:0004843">
    <property type="term" value="F:cysteine-type deubiquitinase activity"/>
    <property type="evidence" value="ECO:0007669"/>
    <property type="project" value="InterPro"/>
</dbReference>
<gene>
    <name evidence="3" type="ORF">NEDG_00649</name>
</gene>
<sequence length="687" mass="77068">MFLKLFSTAIVVLTGLHLGLISMGVMHIEATPVSLTDPSLENGRRETLRSISSRARASSSYTNQSLSFKKRAQNSTRPRHGADFYQNRKPSSCIRPLPNVGNTCYLNSTLNVFLNIEELTNDILSVAELLPILKHRYSNALELETGIADLSPIFMDTISDTSELSKNNENTEPAENTKKTEAKEAGSSELYGAPDAESLSPEERQKYCRALDFLMLYNMLLQGRNLTHHQNLSELMSTVVLSLSVITPWVLPNSQADISDVFSVITNQFCLLFEKMLPDLTLTFSSHSFLKDSGLEINQHLGFKLLGENTYAFNNAEPSQPTIDQYLVEQDAPEHNHAYVMFEGGLEHYQICLPSTDIAPTIREVIQLLARILSVPSTQIFPHNTNEAMTSVIEPSIDGLHTDENRTIFYILTTDHSAGLKVYFVSLQAGTPLSLTNREMFGRTLPMLVVSTPSTTLNQLVKETVAKSFPGPQKLSSDSFTLSRSDDTTDMVTIYTVNDNIDVKEYIIDIYNRDCTYLFNAKKTIACWLAYLEIVSTNPDKQNILDKQTEATKAHIDLNNQIYKQVYPTQKPTNKQHFMVQQALVNLSIPGQVKHESSPCEWDRILFNGHEMRLTAAIIFWGSVNSNGYSSGHYMFGSKVGKQWIILDDNTIQETGNNKFTVADFGFPRLACYTTHRQIFTPTSITA</sequence>
<reference evidence="3 4" key="1">
    <citation type="submission" date="2016-02" db="EMBL/GenBank/DDBJ databases">
        <title>Discovery of a natural microsporidian pathogen with a broad tissue tropism in Caenorhabditis elegans.</title>
        <authorList>
            <person name="Luallen R.J."/>
            <person name="Reinke A.W."/>
            <person name="Tong L."/>
            <person name="Botts M.R."/>
            <person name="Felix M.-A."/>
            <person name="Troemel E.R."/>
        </authorList>
    </citation>
    <scope>NUCLEOTIDE SEQUENCE [LARGE SCALE GENOMIC DNA]</scope>
    <source>
        <strain evidence="3 4">JUm2807</strain>
    </source>
</reference>
<dbReference type="GO" id="GO:0016579">
    <property type="term" value="P:protein deubiquitination"/>
    <property type="evidence" value="ECO:0007669"/>
    <property type="project" value="InterPro"/>
</dbReference>
<dbReference type="AlphaFoldDB" id="A0A177ECQ8"/>
<dbReference type="InterPro" id="IPR038765">
    <property type="entry name" value="Papain-like_cys_pep_sf"/>
</dbReference>
<name>A0A177ECQ8_9MICR</name>
<feature type="region of interest" description="Disordered" evidence="1">
    <location>
        <begin position="163"/>
        <end position="198"/>
    </location>
</feature>
<protein>
    <recommendedName>
        <fullName evidence="2">Peptidase C19 ubiquitin carboxyl-terminal hydrolase domain-containing protein</fullName>
    </recommendedName>
</protein>
<evidence type="ECO:0000259" key="2">
    <source>
        <dbReference type="Pfam" id="PF00443"/>
    </source>
</evidence>
<dbReference type="Pfam" id="PF00443">
    <property type="entry name" value="UCH"/>
    <property type="match status" value="1"/>
</dbReference>
<dbReference type="InterPro" id="IPR001394">
    <property type="entry name" value="Peptidase_C19_UCH"/>
</dbReference>
<accession>A0A177ECQ8</accession>
<dbReference type="OrthoDB" id="333239at2759"/>
<dbReference type="GeneID" id="93646999"/>
<organism evidence="3 4">
    <name type="scientific">Nematocida displodere</name>
    <dbReference type="NCBI Taxonomy" id="1805483"/>
    <lineage>
        <taxon>Eukaryota</taxon>
        <taxon>Fungi</taxon>
        <taxon>Fungi incertae sedis</taxon>
        <taxon>Microsporidia</taxon>
        <taxon>Nematocida</taxon>
    </lineage>
</organism>
<feature type="domain" description="Peptidase C19 ubiquitin carboxyl-terminal hydrolase" evidence="2">
    <location>
        <begin position="98"/>
        <end position="657"/>
    </location>
</feature>
<evidence type="ECO:0000313" key="3">
    <source>
        <dbReference type="EMBL" id="OAG29516.1"/>
    </source>
</evidence>
<feature type="compositionally biased region" description="Polar residues" evidence="1">
    <location>
        <begin position="163"/>
        <end position="174"/>
    </location>
</feature>
<feature type="compositionally biased region" description="Low complexity" evidence="1">
    <location>
        <begin position="51"/>
        <end position="60"/>
    </location>
</feature>
<evidence type="ECO:0000313" key="4">
    <source>
        <dbReference type="Proteomes" id="UP000185944"/>
    </source>
</evidence>
<proteinExistence type="predicted"/>
<keyword evidence="4" id="KW-1185">Reference proteome</keyword>
<dbReference type="RefSeq" id="XP_067544164.1">
    <property type="nucleotide sequence ID" value="XM_067688067.1"/>
</dbReference>